<comment type="caution">
    <text evidence="6">The sequence shown here is derived from an EMBL/GenBank/DDBJ whole genome shotgun (WGS) entry which is preliminary data.</text>
</comment>
<name>A0A395MME7_9HYPO</name>
<dbReference type="GO" id="GO:0008270">
    <property type="term" value="F:zinc ion binding"/>
    <property type="evidence" value="ECO:0007669"/>
    <property type="project" value="InterPro"/>
</dbReference>
<evidence type="ECO:0000313" key="6">
    <source>
        <dbReference type="EMBL" id="RFN48259.1"/>
    </source>
</evidence>
<protein>
    <recommendedName>
        <fullName evidence="5">Zn(2)-C6 fungal-type domain-containing protein</fullName>
    </recommendedName>
</protein>
<dbReference type="SUPFAM" id="SSF57701">
    <property type="entry name" value="Zn2/Cys6 DNA-binding domain"/>
    <property type="match status" value="1"/>
</dbReference>
<dbReference type="GO" id="GO:0000981">
    <property type="term" value="F:DNA-binding transcription factor activity, RNA polymerase II-specific"/>
    <property type="evidence" value="ECO:0007669"/>
    <property type="project" value="InterPro"/>
</dbReference>
<reference evidence="6 7" key="1">
    <citation type="journal article" date="2018" name="PLoS Pathog.">
        <title>Evolution of structural diversity of trichothecenes, a family of toxins produced by plant pathogenic and entomopathogenic fungi.</title>
        <authorList>
            <person name="Proctor R.H."/>
            <person name="McCormick S.P."/>
            <person name="Kim H.S."/>
            <person name="Cardoza R.E."/>
            <person name="Stanley A.M."/>
            <person name="Lindo L."/>
            <person name="Kelly A."/>
            <person name="Brown D.W."/>
            <person name="Lee T."/>
            <person name="Vaughan M.M."/>
            <person name="Alexander N.J."/>
            <person name="Busman M."/>
            <person name="Gutierrez S."/>
        </authorList>
    </citation>
    <scope>NUCLEOTIDE SEQUENCE [LARGE SCALE GENOMIC DNA]</scope>
    <source>
        <strain evidence="6 7">NRRL 13405</strain>
    </source>
</reference>
<dbReference type="STRING" id="2594813.A0A395MME7"/>
<dbReference type="AlphaFoldDB" id="A0A395MME7"/>
<proteinExistence type="predicted"/>
<comment type="subcellular location">
    <subcellularLocation>
        <location evidence="1">Nucleus</location>
    </subcellularLocation>
</comment>
<keyword evidence="3" id="KW-0539">Nucleus</keyword>
<evidence type="ECO:0000313" key="7">
    <source>
        <dbReference type="Proteomes" id="UP000265631"/>
    </source>
</evidence>
<evidence type="ECO:0000256" key="1">
    <source>
        <dbReference type="ARBA" id="ARBA00004123"/>
    </source>
</evidence>
<dbReference type="GO" id="GO:0003677">
    <property type="term" value="F:DNA binding"/>
    <property type="evidence" value="ECO:0007669"/>
    <property type="project" value="InterPro"/>
</dbReference>
<dbReference type="InterPro" id="IPR007219">
    <property type="entry name" value="XnlR_reg_dom"/>
</dbReference>
<dbReference type="Pfam" id="PF00172">
    <property type="entry name" value="Zn_clus"/>
    <property type="match status" value="1"/>
</dbReference>
<sequence length="670" mass="76172">MTESNMNCLTGVFRATDTHKVTRNRKPVSCTACQKRKSKCDRAKPSCGACHKRGDPNVCIYGDAGFPGGKQDMQLKVAKLEEIVMRLAAASKTSSVPTSISTRTSLSEHSPLGMEEDSDAAYHGETSWEAVFKSINDIQSVLHTPYEPDHYDESEFQPIPPDIAIGGICPITIIDIRSSLPSRQDADILVRTYFNSKFLAIPFIHERHFWRRYELLWSASHEPNLLWLGIMFSVLGLGAMISRVQNRHLESVQGPKFYIQRSAQCLVTGEYLKAKAYSVEALMMYAHSRNVTKEDSDATIWSLYSLAVRLAQRRGYHLDAARVSTTITPFEAEMRRRTWFMVQTSDLLFSFQLGMPPMVYQEVCDAGHPRNLSDNDFDEDTDVPESRPPTEPTPMLAWQIKSHLCRLLRRVLRHVLRVESPPYEETVALQAELEAYHNTVPECFCIRPIASTPWDVPGYTIMHRLIIEVSYLKTICILHRPYLCANRNQERYRRSRELCRAAAVRVAELHLEFEHEIQDGGRMYKDRFLLSSLTLHDFLVAAMILCLDLLESTDIAQQVKLQHVQILERAHTAWQQRGVHSRDALYGSKVIRSTLDRVAMPLGTMSGLGAQGLVNITYPYTESTVCSEIPDFTMPDMNFSGDYEQFLPLNTIFGPTEGFDWVSLSVQTFP</sequence>
<dbReference type="SMART" id="SM00066">
    <property type="entry name" value="GAL4"/>
    <property type="match status" value="1"/>
</dbReference>
<accession>A0A395MME7</accession>
<dbReference type="Gene3D" id="4.10.240.10">
    <property type="entry name" value="Zn(2)-C6 fungal-type DNA-binding domain"/>
    <property type="match status" value="1"/>
</dbReference>
<keyword evidence="7" id="KW-1185">Reference proteome</keyword>
<feature type="region of interest" description="Disordered" evidence="4">
    <location>
        <begin position="371"/>
        <end position="392"/>
    </location>
</feature>
<keyword evidence="2" id="KW-0479">Metal-binding</keyword>
<feature type="compositionally biased region" description="Polar residues" evidence="4">
    <location>
        <begin position="98"/>
        <end position="108"/>
    </location>
</feature>
<evidence type="ECO:0000256" key="4">
    <source>
        <dbReference type="SAM" id="MobiDB-lite"/>
    </source>
</evidence>
<dbReference type="Proteomes" id="UP000265631">
    <property type="component" value="Unassembled WGS sequence"/>
</dbReference>
<dbReference type="InterPro" id="IPR001138">
    <property type="entry name" value="Zn2Cys6_DnaBD"/>
</dbReference>
<evidence type="ECO:0000259" key="5">
    <source>
        <dbReference type="PROSITE" id="PS50048"/>
    </source>
</evidence>
<dbReference type="GO" id="GO:0006351">
    <property type="term" value="P:DNA-templated transcription"/>
    <property type="evidence" value="ECO:0007669"/>
    <property type="project" value="InterPro"/>
</dbReference>
<dbReference type="Pfam" id="PF04082">
    <property type="entry name" value="Fungal_trans"/>
    <property type="match status" value="1"/>
</dbReference>
<dbReference type="GO" id="GO:0005634">
    <property type="term" value="C:nucleus"/>
    <property type="evidence" value="ECO:0007669"/>
    <property type="project" value="UniProtKB-SubCell"/>
</dbReference>
<dbReference type="PANTHER" id="PTHR31001">
    <property type="entry name" value="UNCHARACTERIZED TRANSCRIPTIONAL REGULATORY PROTEIN"/>
    <property type="match status" value="1"/>
</dbReference>
<evidence type="ECO:0000256" key="3">
    <source>
        <dbReference type="ARBA" id="ARBA00023242"/>
    </source>
</evidence>
<feature type="region of interest" description="Disordered" evidence="4">
    <location>
        <begin position="98"/>
        <end position="118"/>
    </location>
</feature>
<dbReference type="SMART" id="SM00906">
    <property type="entry name" value="Fungal_trans"/>
    <property type="match status" value="1"/>
</dbReference>
<dbReference type="EMBL" id="PXXK01000216">
    <property type="protein sequence ID" value="RFN48259.1"/>
    <property type="molecule type" value="Genomic_DNA"/>
</dbReference>
<organism evidence="6 7">
    <name type="scientific">Fusarium flagelliforme</name>
    <dbReference type="NCBI Taxonomy" id="2675880"/>
    <lineage>
        <taxon>Eukaryota</taxon>
        <taxon>Fungi</taxon>
        <taxon>Dikarya</taxon>
        <taxon>Ascomycota</taxon>
        <taxon>Pezizomycotina</taxon>
        <taxon>Sordariomycetes</taxon>
        <taxon>Hypocreomycetidae</taxon>
        <taxon>Hypocreales</taxon>
        <taxon>Nectriaceae</taxon>
        <taxon>Fusarium</taxon>
        <taxon>Fusarium incarnatum-equiseti species complex</taxon>
    </lineage>
</organism>
<dbReference type="InterPro" id="IPR036864">
    <property type="entry name" value="Zn2-C6_fun-type_DNA-bd_sf"/>
</dbReference>
<feature type="domain" description="Zn(2)-C6 fungal-type" evidence="5">
    <location>
        <begin position="29"/>
        <end position="61"/>
    </location>
</feature>
<evidence type="ECO:0000256" key="2">
    <source>
        <dbReference type="ARBA" id="ARBA00022723"/>
    </source>
</evidence>
<dbReference type="CDD" id="cd12148">
    <property type="entry name" value="fungal_TF_MHR"/>
    <property type="match status" value="1"/>
</dbReference>
<dbReference type="PANTHER" id="PTHR31001:SF49">
    <property type="entry name" value="ZN(II)2CYS6 TRANSCRIPTION FACTOR (EUROFUNG)"/>
    <property type="match status" value="1"/>
</dbReference>
<dbReference type="OrthoDB" id="4934715at2759"/>
<dbReference type="PROSITE" id="PS50048">
    <property type="entry name" value="ZN2_CY6_FUNGAL_2"/>
    <property type="match status" value="1"/>
</dbReference>
<dbReference type="InterPro" id="IPR050613">
    <property type="entry name" value="Sec_Metabolite_Reg"/>
</dbReference>
<gene>
    <name evidence="6" type="ORF">FIE12Z_7530</name>
</gene>
<dbReference type="CDD" id="cd00067">
    <property type="entry name" value="GAL4"/>
    <property type="match status" value="1"/>
</dbReference>